<evidence type="ECO:0000313" key="13">
    <source>
        <dbReference type="RefSeq" id="XP_025051548.1"/>
    </source>
</evidence>
<dbReference type="KEGG" id="asn:106723407"/>
<feature type="transmembrane region" description="Helical" evidence="10">
    <location>
        <begin position="150"/>
        <end position="174"/>
    </location>
</feature>
<dbReference type="Gene3D" id="1.20.1070.10">
    <property type="entry name" value="Rhodopsin 7-helix transmembrane proteins"/>
    <property type="match status" value="1"/>
</dbReference>
<evidence type="ECO:0000256" key="2">
    <source>
        <dbReference type="ARBA" id="ARBA00022475"/>
    </source>
</evidence>
<feature type="transmembrane region" description="Helical" evidence="10">
    <location>
        <begin position="109"/>
        <end position="130"/>
    </location>
</feature>
<dbReference type="RefSeq" id="XP_025051548.1">
    <property type="nucleotide sequence ID" value="XM_025195763.1"/>
</dbReference>
<proteinExistence type="inferred from homology"/>
<dbReference type="InterPro" id="IPR000276">
    <property type="entry name" value="GPCR_Rhodpsn"/>
</dbReference>
<evidence type="ECO:0000256" key="3">
    <source>
        <dbReference type="ARBA" id="ARBA00022606"/>
    </source>
</evidence>
<dbReference type="PRINTS" id="PR00245">
    <property type="entry name" value="OLFACTORYR"/>
</dbReference>
<keyword evidence="4 9" id="KW-0812">Transmembrane</keyword>
<accession>A0A3Q0G0H5</accession>
<protein>
    <recommendedName>
        <fullName evidence="10">Olfactory receptor</fullName>
    </recommendedName>
</protein>
<feature type="transmembrane region" description="Helical" evidence="10">
    <location>
        <begin position="77"/>
        <end position="97"/>
    </location>
</feature>
<dbReference type="GO" id="GO:0004930">
    <property type="term" value="F:G protein-coupled receptor activity"/>
    <property type="evidence" value="ECO:0007669"/>
    <property type="project" value="UniProtKB-KW"/>
</dbReference>
<dbReference type="InterPro" id="IPR017452">
    <property type="entry name" value="GPCR_Rhodpsn_7TM"/>
</dbReference>
<dbReference type="PANTHER" id="PTHR26453">
    <property type="entry name" value="OLFACTORY RECEPTOR"/>
    <property type="match status" value="1"/>
</dbReference>
<dbReference type="AlphaFoldDB" id="A0A3Q0G0H5"/>
<organism evidence="12 13">
    <name type="scientific">Alligator sinensis</name>
    <name type="common">Chinese alligator</name>
    <dbReference type="NCBI Taxonomy" id="38654"/>
    <lineage>
        <taxon>Eukaryota</taxon>
        <taxon>Metazoa</taxon>
        <taxon>Chordata</taxon>
        <taxon>Craniata</taxon>
        <taxon>Vertebrata</taxon>
        <taxon>Euteleostomi</taxon>
        <taxon>Archelosauria</taxon>
        <taxon>Archosauria</taxon>
        <taxon>Crocodylia</taxon>
        <taxon>Alligatoridae</taxon>
        <taxon>Alligatorinae</taxon>
        <taxon>Alligator</taxon>
    </lineage>
</organism>
<dbReference type="InParanoid" id="A0A3Q0G0H5"/>
<comment type="subcellular location">
    <subcellularLocation>
        <location evidence="1 10">Cell membrane</location>
        <topology evidence="1 10">Multi-pass membrane protein</topology>
    </subcellularLocation>
</comment>
<evidence type="ECO:0000313" key="12">
    <source>
        <dbReference type="Proteomes" id="UP000189705"/>
    </source>
</evidence>
<dbReference type="InterPro" id="IPR000725">
    <property type="entry name" value="Olfact_rcpt"/>
</dbReference>
<keyword evidence="3 10" id="KW-0716">Sensory transduction</keyword>
<keyword evidence="12" id="KW-1185">Reference proteome</keyword>
<evidence type="ECO:0000256" key="4">
    <source>
        <dbReference type="ARBA" id="ARBA00022692"/>
    </source>
</evidence>
<dbReference type="GO" id="GO:0005886">
    <property type="term" value="C:plasma membrane"/>
    <property type="evidence" value="ECO:0007669"/>
    <property type="project" value="UniProtKB-SubCell"/>
</dbReference>
<keyword evidence="8 9" id="KW-0807">Transducer</keyword>
<evidence type="ECO:0000259" key="11">
    <source>
        <dbReference type="PROSITE" id="PS50262"/>
    </source>
</evidence>
<feature type="transmembrane region" description="Helical" evidence="10">
    <location>
        <begin position="207"/>
        <end position="236"/>
    </location>
</feature>
<dbReference type="GO" id="GO:0004984">
    <property type="term" value="F:olfactory receptor activity"/>
    <property type="evidence" value="ECO:0007669"/>
    <property type="project" value="InterPro"/>
</dbReference>
<dbReference type="PRINTS" id="PR00237">
    <property type="entry name" value="GPCRRHODOPSN"/>
</dbReference>
<dbReference type="SUPFAM" id="SSF81321">
    <property type="entry name" value="Family A G protein-coupled receptor-like"/>
    <property type="match status" value="1"/>
</dbReference>
<evidence type="ECO:0000256" key="10">
    <source>
        <dbReference type="RuleBase" id="RU363047"/>
    </source>
</evidence>
<reference evidence="13" key="1">
    <citation type="submission" date="2025-08" db="UniProtKB">
        <authorList>
            <consortium name="RefSeq"/>
        </authorList>
    </citation>
    <scope>IDENTIFICATION</scope>
</reference>
<evidence type="ECO:0000256" key="6">
    <source>
        <dbReference type="ARBA" id="ARBA00022989"/>
    </source>
</evidence>
<sequence length="285" mass="31913">MGSFMENIEELKVENQTTVTSFILLGFSHLAKLQLLLFVVTLLMFLVTMMGNCLIIAITIIYPVLHTPMYYFLKNLALIEICYSLCIVPRMLVNLLVGRKAISFSACALQLNGVILFVTSECFLLGAMAYDRHVAICHPLHYATIMSKRLCIQIVTGCWLSGVSVAVGFTSWLFSFPFCGSKEINHFFCDVAPVLKLVCADTSLFELVIFIDIVIIVMVPFFFISVSYIHIIYAILQIPSPEGRHKAFSTCAAHLVVVTLFYSTAGIIHLRPKSNLSSHMKEQVH</sequence>
<feature type="transmembrane region" description="Helical" evidence="10">
    <location>
        <begin position="35"/>
        <end position="65"/>
    </location>
</feature>
<dbReference type="Pfam" id="PF13853">
    <property type="entry name" value="7tm_4"/>
    <property type="match status" value="1"/>
</dbReference>
<dbReference type="FunFam" id="1.20.1070.10:FF:000001">
    <property type="entry name" value="Olfactory receptor"/>
    <property type="match status" value="1"/>
</dbReference>
<dbReference type="PROSITE" id="PS50262">
    <property type="entry name" value="G_PROTEIN_RECEP_F1_2"/>
    <property type="match status" value="1"/>
</dbReference>
<dbReference type="PROSITE" id="PS00237">
    <property type="entry name" value="G_PROTEIN_RECEP_F1_1"/>
    <property type="match status" value="1"/>
</dbReference>
<keyword evidence="5 10" id="KW-0552">Olfaction</keyword>
<keyword evidence="2 10" id="KW-1003">Cell membrane</keyword>
<evidence type="ECO:0000256" key="7">
    <source>
        <dbReference type="ARBA" id="ARBA00023136"/>
    </source>
</evidence>
<keyword evidence="6 10" id="KW-1133">Transmembrane helix</keyword>
<evidence type="ECO:0000256" key="5">
    <source>
        <dbReference type="ARBA" id="ARBA00022725"/>
    </source>
</evidence>
<comment type="similarity">
    <text evidence="9">Belongs to the G-protein coupled receptor 1 family.</text>
</comment>
<dbReference type="GeneID" id="106723407"/>
<dbReference type="CDD" id="cd15225">
    <property type="entry name" value="7tmA_OR10A-like"/>
    <property type="match status" value="1"/>
</dbReference>
<feature type="transmembrane region" description="Helical" evidence="10">
    <location>
        <begin position="248"/>
        <end position="270"/>
    </location>
</feature>
<keyword evidence="9" id="KW-0297">G-protein coupled receptor</keyword>
<dbReference type="Proteomes" id="UP000189705">
    <property type="component" value="Unplaced"/>
</dbReference>
<keyword evidence="7 10" id="KW-0472">Membrane</keyword>
<name>A0A3Q0G0H5_ALLSI</name>
<evidence type="ECO:0000256" key="9">
    <source>
        <dbReference type="RuleBase" id="RU000688"/>
    </source>
</evidence>
<evidence type="ECO:0000256" key="1">
    <source>
        <dbReference type="ARBA" id="ARBA00004651"/>
    </source>
</evidence>
<keyword evidence="9" id="KW-0675">Receptor</keyword>
<evidence type="ECO:0000256" key="8">
    <source>
        <dbReference type="ARBA" id="ARBA00023224"/>
    </source>
</evidence>
<gene>
    <name evidence="13" type="primary">LOC106723407</name>
</gene>
<feature type="domain" description="G-protein coupled receptors family 1 profile" evidence="11">
    <location>
        <begin position="51"/>
        <end position="285"/>
    </location>
</feature>